<name>A0A0Q3JH80_BRADI</name>
<sequence length="154" mass="17642">MAHYPRKDLGDFANYKGRIKVRTVLKKQQILATDECPFGCTASESPTHLALECSCSRLVFQMLGIDVVGVRQIDDLFIHEKTLIAQNKVAACEVVTVAVLWNIWLARNRKVFDDQIISVPMVVRQCSETLKLWCHRLKSKEKLAAQKWLEDWPS</sequence>
<organism evidence="1">
    <name type="scientific">Brachypodium distachyon</name>
    <name type="common">Purple false brome</name>
    <name type="synonym">Trachynia distachya</name>
    <dbReference type="NCBI Taxonomy" id="15368"/>
    <lineage>
        <taxon>Eukaryota</taxon>
        <taxon>Viridiplantae</taxon>
        <taxon>Streptophyta</taxon>
        <taxon>Embryophyta</taxon>
        <taxon>Tracheophyta</taxon>
        <taxon>Spermatophyta</taxon>
        <taxon>Magnoliopsida</taxon>
        <taxon>Liliopsida</taxon>
        <taxon>Poales</taxon>
        <taxon>Poaceae</taxon>
        <taxon>BOP clade</taxon>
        <taxon>Pooideae</taxon>
        <taxon>Stipodae</taxon>
        <taxon>Brachypodieae</taxon>
        <taxon>Brachypodium</taxon>
    </lineage>
</organism>
<protein>
    <recommendedName>
        <fullName evidence="4">Reverse transcriptase zinc-binding domain-containing protein</fullName>
    </recommendedName>
</protein>
<dbReference type="OrthoDB" id="692410at2759"/>
<keyword evidence="3" id="KW-1185">Reference proteome</keyword>
<accession>A0A0Q3JH80</accession>
<evidence type="ECO:0000313" key="1">
    <source>
        <dbReference type="EMBL" id="KQK17163.1"/>
    </source>
</evidence>
<dbReference type="Proteomes" id="UP000008810">
    <property type="component" value="Chromosome 1"/>
</dbReference>
<dbReference type="Gramene" id="KQK17163">
    <property type="protein sequence ID" value="KQK17163"/>
    <property type="gene ID" value="BRADI_1g32791v3"/>
</dbReference>
<reference evidence="1" key="2">
    <citation type="submission" date="2017-06" db="EMBL/GenBank/DDBJ databases">
        <title>WGS assembly of Brachypodium distachyon.</title>
        <authorList>
            <consortium name="The International Brachypodium Initiative"/>
            <person name="Lucas S."/>
            <person name="Harmon-Smith M."/>
            <person name="Lail K."/>
            <person name="Tice H."/>
            <person name="Grimwood J."/>
            <person name="Bruce D."/>
            <person name="Barry K."/>
            <person name="Shu S."/>
            <person name="Lindquist E."/>
            <person name="Wang M."/>
            <person name="Pitluck S."/>
            <person name="Vogel J.P."/>
            <person name="Garvin D.F."/>
            <person name="Mockler T.C."/>
            <person name="Schmutz J."/>
            <person name="Rokhsar D."/>
            <person name="Bevan M.W."/>
        </authorList>
    </citation>
    <scope>NUCLEOTIDE SEQUENCE</scope>
    <source>
        <strain evidence="1">Bd21</strain>
    </source>
</reference>
<dbReference type="EMBL" id="CM000880">
    <property type="protein sequence ID" value="KQK17163.1"/>
    <property type="molecule type" value="Genomic_DNA"/>
</dbReference>
<reference evidence="1 2" key="1">
    <citation type="journal article" date="2010" name="Nature">
        <title>Genome sequencing and analysis of the model grass Brachypodium distachyon.</title>
        <authorList>
            <consortium name="International Brachypodium Initiative"/>
        </authorList>
    </citation>
    <scope>NUCLEOTIDE SEQUENCE [LARGE SCALE GENOMIC DNA]</scope>
    <source>
        <strain evidence="1 2">Bd21</strain>
    </source>
</reference>
<evidence type="ECO:0008006" key="4">
    <source>
        <dbReference type="Google" id="ProtNLM"/>
    </source>
</evidence>
<evidence type="ECO:0000313" key="3">
    <source>
        <dbReference type="Proteomes" id="UP000008810"/>
    </source>
</evidence>
<dbReference type="EnsemblPlants" id="KQK17163">
    <property type="protein sequence ID" value="KQK17163"/>
    <property type="gene ID" value="BRADI_1g32791v3"/>
</dbReference>
<evidence type="ECO:0000313" key="2">
    <source>
        <dbReference type="EnsemblPlants" id="KQK17163"/>
    </source>
</evidence>
<reference evidence="2" key="3">
    <citation type="submission" date="2018-08" db="UniProtKB">
        <authorList>
            <consortium name="EnsemblPlants"/>
        </authorList>
    </citation>
    <scope>IDENTIFICATION</scope>
    <source>
        <strain evidence="2">cv. Bd21</strain>
    </source>
</reference>
<gene>
    <name evidence="1" type="ORF">BRADI_1g32791v3</name>
</gene>
<dbReference type="InParanoid" id="A0A0Q3JH80"/>
<proteinExistence type="predicted"/>
<dbReference type="AlphaFoldDB" id="A0A0Q3JH80"/>